<evidence type="ECO:0000259" key="5">
    <source>
        <dbReference type="SMART" id="SM00872"/>
    </source>
</evidence>
<dbReference type="Gene3D" id="3.20.110.10">
    <property type="entry name" value="Glycoside hydrolase 38, N terminal domain"/>
    <property type="match status" value="1"/>
</dbReference>
<dbReference type="Gene3D" id="2.60.40.2220">
    <property type="match status" value="1"/>
</dbReference>
<dbReference type="PANTHER" id="PTHR46017">
    <property type="entry name" value="ALPHA-MANNOSIDASE 2C1"/>
    <property type="match status" value="1"/>
</dbReference>
<evidence type="ECO:0000313" key="6">
    <source>
        <dbReference type="EMBL" id="NOU79098.1"/>
    </source>
</evidence>
<dbReference type="CDD" id="cd10789">
    <property type="entry name" value="GH38N_AMII_ER_cytosolic"/>
    <property type="match status" value="1"/>
</dbReference>
<feature type="domain" description="Glycoside hydrolase family 38 central" evidence="5">
    <location>
        <begin position="515"/>
        <end position="596"/>
    </location>
</feature>
<keyword evidence="7" id="KW-1185">Reference proteome</keyword>
<keyword evidence="2" id="KW-0479">Metal-binding</keyword>
<dbReference type="SUPFAM" id="SSF88688">
    <property type="entry name" value="Families 57/38 glycoside transferase middle domain"/>
    <property type="match status" value="1"/>
</dbReference>
<dbReference type="InterPro" id="IPR027291">
    <property type="entry name" value="Glyco_hydro_38_N_sf"/>
</dbReference>
<dbReference type="EMBL" id="WHOB01000021">
    <property type="protein sequence ID" value="NOU79098.1"/>
    <property type="molecule type" value="Genomic_DNA"/>
</dbReference>
<dbReference type="PANTHER" id="PTHR46017:SF1">
    <property type="entry name" value="ALPHA-MANNOSIDASE 2C1"/>
    <property type="match status" value="1"/>
</dbReference>
<accession>A0ABX1YE24</accession>
<dbReference type="SMART" id="SM00872">
    <property type="entry name" value="Alpha-mann_mid"/>
    <property type="match status" value="1"/>
</dbReference>
<dbReference type="SUPFAM" id="SSF74650">
    <property type="entry name" value="Galactose mutarotase-like"/>
    <property type="match status" value="1"/>
</dbReference>
<sequence length="1061" mass="121408">MFLTEEKLIRRQAEIGKYRYLQILELTEFALAEDEDGANGLYPEAVVFESEIRLKEHWRGRDRYVWLRAVAVLPPRKAGFRIAGRFDFGKSGSFNNSGFESLLFVDGVPYQGVDTNHQEVIFGDELGGQRVELVFRLWSGLEGGGPPVLQEHRISQAMIGYLDDKVDDLFYMSQAALDTFRYLGSEQPEKQWLRKALNDAFRLIDWSEPGSEEHITSLYRAGSSLNQAVEGMPKTFDMTITAIGHTHIDVAWLWRLKHTREKTARSFSTVLRLMEEFPEYQFLQTQPQLYAYLEQDYPELFRRIAEKVKEGRWEAEGAMWLEADCNIPSGESLVRQIMTGKRYFREQFGIESKYLWLPDVFGYSWALPQILRKSGIDTFMTTKISWNQFNRMPHDTFWWRGMDGSEVLTHFITTSEKNGDAYTYNGRMTAALLRGIWNSYQDKEINDHLLFAYGWGDGGGGPTREMLELRRRFDKLPGMPKLKMGSAGEYFTGLHERIGSSEAYVHTWNGELYFECHRGTYTSQARNKKYNRRLELLLRDAEWLHTLTGVRQGNLETAYPAAELRGIWEILLRNQFHDIIPGSSIKEVYEDSDLEYAEGEARSLALISAAAEGETGSNSISGGQEQGRQEESYTLLNSSTWDRPRYAEMTGDVEESVWIHDAAGNRLQQQRTADGGVLVYVPSVPALGTAVLQVVRGQAEAAEAVAPEEAVQRLAVVSGGNRLTTPLIEVVWNEQGQFTSMRDRRNNRELLVPGQRGNVLQVFEDKPLDYEAWDIDIFYQEKMTEIAQLTDCVLAENGPLRAVLRMAWTYHRSAVTQDIIFYRDTARVDFRTTLDWHGHNQLLKVAFPADIHALEATYDIQFGNVKRPTHWNTSWDYARFETVGHQWADVSEKGYGVALLNDCKYGYDIKDSVLRLTLLKSAVHPDPEQDQGQHAFTYALYPHTGDFVECGVVQEAWELNNPLRTVPGRLEGAPLFSVGGGHVLVDAVKRSEDGNDVVLRLHEYAGSRTQIHVESVYSIAFWQECNLLEEPLGEWQEVELAFRIKPYEIRTFRIKLRGAQA</sequence>
<comment type="similarity">
    <text evidence="1">Belongs to the glycosyl hydrolase 38 family.</text>
</comment>
<proteinExistence type="inferred from homology"/>
<comment type="caution">
    <text evidence="6">The sequence shown here is derived from an EMBL/GenBank/DDBJ whole genome shotgun (WGS) entry which is preliminary data.</text>
</comment>
<evidence type="ECO:0000256" key="4">
    <source>
        <dbReference type="ARBA" id="ARBA00023295"/>
    </source>
</evidence>
<gene>
    <name evidence="6" type="ORF">GC101_09405</name>
</gene>
<dbReference type="Pfam" id="PF17677">
    <property type="entry name" value="Glyco_hydro38C2"/>
    <property type="match status" value="1"/>
</dbReference>
<evidence type="ECO:0000256" key="1">
    <source>
        <dbReference type="ARBA" id="ARBA00009792"/>
    </source>
</evidence>
<protein>
    <submittedName>
        <fullName evidence="6">Alpha-mannosidase</fullName>
    </submittedName>
</protein>
<dbReference type="SUPFAM" id="SSF88713">
    <property type="entry name" value="Glycoside hydrolase/deacetylase"/>
    <property type="match status" value="1"/>
</dbReference>
<dbReference type="InterPro" id="IPR000602">
    <property type="entry name" value="Glyco_hydro_38_N"/>
</dbReference>
<dbReference type="RefSeq" id="WP_171717021.1">
    <property type="nucleotide sequence ID" value="NZ_WHOB01000021.1"/>
</dbReference>
<keyword evidence="3" id="KW-0378">Hydrolase</keyword>
<dbReference type="InterPro" id="IPR015341">
    <property type="entry name" value="Glyco_hydro_38_cen"/>
</dbReference>
<dbReference type="InterPro" id="IPR037094">
    <property type="entry name" value="Glyco_hydro_38_cen_sf"/>
</dbReference>
<dbReference type="Gene3D" id="1.20.1270.50">
    <property type="entry name" value="Glycoside hydrolase family 38, central domain"/>
    <property type="match status" value="1"/>
</dbReference>
<dbReference type="Pfam" id="PF07748">
    <property type="entry name" value="Glyco_hydro_38C"/>
    <property type="match status" value="1"/>
</dbReference>
<keyword evidence="4" id="KW-0326">Glycosidase</keyword>
<dbReference type="Gene3D" id="2.70.98.30">
    <property type="entry name" value="Golgi alpha-mannosidase II, domain 4"/>
    <property type="match status" value="1"/>
</dbReference>
<dbReference type="InterPro" id="IPR041147">
    <property type="entry name" value="GH38_C"/>
</dbReference>
<organism evidence="6 7">
    <name type="scientific">Paenibacillus phytohabitans</name>
    <dbReference type="NCBI Taxonomy" id="2654978"/>
    <lineage>
        <taxon>Bacteria</taxon>
        <taxon>Bacillati</taxon>
        <taxon>Bacillota</taxon>
        <taxon>Bacilli</taxon>
        <taxon>Bacillales</taxon>
        <taxon>Paenibacillaceae</taxon>
        <taxon>Paenibacillus</taxon>
    </lineage>
</organism>
<dbReference type="InterPro" id="IPR011330">
    <property type="entry name" value="Glyco_hydro/deAcase_b/a-brl"/>
</dbReference>
<evidence type="ECO:0000313" key="7">
    <source>
        <dbReference type="Proteomes" id="UP000596857"/>
    </source>
</evidence>
<reference evidence="6 7" key="1">
    <citation type="submission" date="2019-10" db="EMBL/GenBank/DDBJ databases">
        <title>Description of Paenibacillus terricola sp. nov.</title>
        <authorList>
            <person name="Carlier A."/>
            <person name="Qi S."/>
        </authorList>
    </citation>
    <scope>NUCLEOTIDE SEQUENCE [LARGE SCALE GENOMIC DNA]</scope>
    <source>
        <strain evidence="6 7">LMG 31459</strain>
    </source>
</reference>
<dbReference type="InterPro" id="IPR011013">
    <property type="entry name" value="Gal_mutarotase_sf_dom"/>
</dbReference>
<name>A0ABX1YE24_9BACL</name>
<dbReference type="InterPro" id="IPR028995">
    <property type="entry name" value="Glyco_hydro_57/38_cen_sf"/>
</dbReference>
<dbReference type="Proteomes" id="UP000596857">
    <property type="component" value="Unassembled WGS sequence"/>
</dbReference>
<dbReference type="Pfam" id="PF01074">
    <property type="entry name" value="Glyco_hydro_38N"/>
    <property type="match status" value="1"/>
</dbReference>
<evidence type="ECO:0000256" key="3">
    <source>
        <dbReference type="ARBA" id="ARBA00022801"/>
    </source>
</evidence>
<dbReference type="Pfam" id="PF09261">
    <property type="entry name" value="Alpha-mann_mid"/>
    <property type="match status" value="1"/>
</dbReference>
<evidence type="ECO:0000256" key="2">
    <source>
        <dbReference type="ARBA" id="ARBA00022723"/>
    </source>
</evidence>
<dbReference type="InterPro" id="IPR011682">
    <property type="entry name" value="Glyco_hydro_38_C"/>
</dbReference>